<evidence type="ECO:0000313" key="1">
    <source>
        <dbReference type="EMBL" id="QCG78309.1"/>
    </source>
</evidence>
<protein>
    <submittedName>
        <fullName evidence="1">Uncharacterized protein</fullName>
    </submittedName>
</protein>
<organism evidence="1 2">
    <name type="scientific">Microbacterium phage Akoni</name>
    <dbReference type="NCBI Taxonomy" id="2565510"/>
    <lineage>
        <taxon>Viruses</taxon>
        <taxon>Duplodnaviria</taxon>
        <taxon>Heunggongvirae</taxon>
        <taxon>Uroviricota</taxon>
        <taxon>Caudoviricetes</taxon>
        <taxon>Eekayvirinae</taxon>
        <taxon>Akonivirus</taxon>
        <taxon>Akonivirus akoni</taxon>
    </lineage>
</organism>
<gene>
    <name evidence="1" type="primary">23</name>
    <name evidence="1" type="ORF">SEA_AKONI_23</name>
</gene>
<evidence type="ECO:0000313" key="2">
    <source>
        <dbReference type="Proteomes" id="UP000298784"/>
    </source>
</evidence>
<reference evidence="1 2" key="1">
    <citation type="submission" date="2019-04" db="EMBL/GenBank/DDBJ databases">
        <authorList>
            <person name="Fakhre F."/>
            <person name="Gonzalez R.M."/>
            <person name="Howells E.K."/>
            <person name="Otero L.A."/>
            <person name="Pegoraro K.N."/>
            <person name="Robichaux K.C."/>
            <person name="Rodier A."/>
            <person name="Sadowski C.L."/>
            <person name="Carter V.P."/>
            <person name="Gray A.D."/>
            <person name="Klein G.C."/>
            <person name="Lebosada C."/>
            <person name="Miklaszewski C.M."/>
            <person name="Sutton S.N."/>
            <person name="Pollenz R.S."/>
            <person name="Garlena R.A."/>
            <person name="Russell D.A."/>
            <person name="Pope W.H."/>
            <person name="Jacobs-Sera D."/>
            <person name="Hatfull G.F."/>
        </authorList>
    </citation>
    <scope>NUCLEOTIDE SEQUENCE [LARGE SCALE GENOMIC DNA]</scope>
</reference>
<accession>A0A4D6T870</accession>
<dbReference type="KEGG" id="vg:55615762"/>
<dbReference type="GeneID" id="55615762"/>
<proteinExistence type="predicted"/>
<sequence length="104" mass="12361">MQLTDSQKVMPRTLRAMDRHIEQLCETEDVWEIQFFNDTGKWKYTDYVIMTKPERWTEFDVLINNALRDTPREIRETSISEIGNWTVVMINNPYGFPIMVVGSE</sequence>
<name>A0A4D6T870_9CAUD</name>
<dbReference type="RefSeq" id="YP_009845404.1">
    <property type="nucleotide sequence ID" value="NC_048761.1"/>
</dbReference>
<dbReference type="EMBL" id="MK757449">
    <property type="protein sequence ID" value="QCG78309.1"/>
    <property type="molecule type" value="Genomic_DNA"/>
</dbReference>
<keyword evidence="2" id="KW-1185">Reference proteome</keyword>
<dbReference type="Proteomes" id="UP000298784">
    <property type="component" value="Segment"/>
</dbReference>